<accession>A0A263D7J8</accession>
<evidence type="ECO:0000256" key="7">
    <source>
        <dbReference type="ARBA" id="ARBA00023306"/>
    </source>
</evidence>
<dbReference type="Proteomes" id="UP000242444">
    <property type="component" value="Unassembled WGS sequence"/>
</dbReference>
<dbReference type="Pfam" id="PF08478">
    <property type="entry name" value="POTRA_1"/>
    <property type="match status" value="1"/>
</dbReference>
<evidence type="ECO:0000259" key="10">
    <source>
        <dbReference type="PROSITE" id="PS51779"/>
    </source>
</evidence>
<protein>
    <submittedName>
        <fullName evidence="11">Cell division protein FtsQ</fullName>
    </submittedName>
</protein>
<dbReference type="OrthoDB" id="9790760at2"/>
<evidence type="ECO:0000256" key="1">
    <source>
        <dbReference type="ARBA" id="ARBA00004370"/>
    </source>
</evidence>
<evidence type="ECO:0000256" key="2">
    <source>
        <dbReference type="ARBA" id="ARBA00022475"/>
    </source>
</evidence>
<dbReference type="InterPro" id="IPR050487">
    <property type="entry name" value="FtsQ_DivIB"/>
</dbReference>
<comment type="subcellular location">
    <subcellularLocation>
        <location evidence="1">Membrane</location>
    </subcellularLocation>
</comment>
<feature type="region of interest" description="Disordered" evidence="8">
    <location>
        <begin position="1"/>
        <end position="52"/>
    </location>
</feature>
<keyword evidence="4 9" id="KW-0812">Transmembrane</keyword>
<dbReference type="Gene3D" id="3.10.20.310">
    <property type="entry name" value="membrane protein fhac"/>
    <property type="match status" value="1"/>
</dbReference>
<sequence length="274" mass="29320">MTVTRSRSGGRRTPSRPSRRGGDTTGGGEPAARARRGRRPASVRARTADRPTRRRAMRRRWIALLGVLTIAGLGYILFFTSTVGAKTVQVVGARELPEEQILALAAVPDQRSMLRLDADEIRDRVLTLPGIATAAVSRSWPTTLRIEITERTPIGFFNGGNGFHLVDDAGTDFKTVPERPQGLPELSLTGSSAADPVTRSIAGVLAAVPPQLRERVTLAGAATPGSVELTLDDGKLVRWGDADDSDRKAKVLAALLTQPGQNYDVSSPELPTVS</sequence>
<dbReference type="InParanoid" id="A0A263D7J8"/>
<keyword evidence="6 9" id="KW-0472">Membrane</keyword>
<dbReference type="Pfam" id="PF03799">
    <property type="entry name" value="FtsQ_DivIB_C"/>
    <property type="match status" value="1"/>
</dbReference>
<evidence type="ECO:0000256" key="8">
    <source>
        <dbReference type="SAM" id="MobiDB-lite"/>
    </source>
</evidence>
<feature type="transmembrane region" description="Helical" evidence="9">
    <location>
        <begin position="61"/>
        <end position="79"/>
    </location>
</feature>
<name>A0A263D7J8_9PSEU</name>
<keyword evidence="5 9" id="KW-1133">Transmembrane helix</keyword>
<dbReference type="PROSITE" id="PS51779">
    <property type="entry name" value="POTRA"/>
    <property type="match status" value="1"/>
</dbReference>
<evidence type="ECO:0000313" key="11">
    <source>
        <dbReference type="EMBL" id="OZM74504.1"/>
    </source>
</evidence>
<gene>
    <name evidence="11" type="ORF">CFN78_05150</name>
</gene>
<dbReference type="InterPro" id="IPR034746">
    <property type="entry name" value="POTRA"/>
</dbReference>
<evidence type="ECO:0000256" key="6">
    <source>
        <dbReference type="ARBA" id="ARBA00023136"/>
    </source>
</evidence>
<dbReference type="PANTHER" id="PTHR37820">
    <property type="entry name" value="CELL DIVISION PROTEIN DIVIB"/>
    <property type="match status" value="1"/>
</dbReference>
<evidence type="ECO:0000256" key="5">
    <source>
        <dbReference type="ARBA" id="ARBA00022989"/>
    </source>
</evidence>
<evidence type="ECO:0000256" key="9">
    <source>
        <dbReference type="SAM" id="Phobius"/>
    </source>
</evidence>
<proteinExistence type="predicted"/>
<dbReference type="GO" id="GO:0005886">
    <property type="term" value="C:plasma membrane"/>
    <property type="evidence" value="ECO:0007669"/>
    <property type="project" value="TreeGrafter"/>
</dbReference>
<feature type="compositionally biased region" description="Basic residues" evidence="8">
    <location>
        <begin position="8"/>
        <end position="19"/>
    </location>
</feature>
<evidence type="ECO:0000313" key="12">
    <source>
        <dbReference type="Proteomes" id="UP000242444"/>
    </source>
</evidence>
<comment type="caution">
    <text evidence="11">The sequence shown here is derived from an EMBL/GenBank/DDBJ whole genome shotgun (WGS) entry which is preliminary data.</text>
</comment>
<dbReference type="InterPro" id="IPR013685">
    <property type="entry name" value="POTRA_FtsQ_type"/>
</dbReference>
<keyword evidence="3 11" id="KW-0132">Cell division</keyword>
<dbReference type="PANTHER" id="PTHR37820:SF1">
    <property type="entry name" value="CELL DIVISION PROTEIN FTSQ"/>
    <property type="match status" value="1"/>
</dbReference>
<reference evidence="11 12" key="1">
    <citation type="submission" date="2017-07" db="EMBL/GenBank/DDBJ databases">
        <title>Amycolatopsis antarcticus sp. nov., isolated from the surface of an Antarcticus brown macroalga.</title>
        <authorList>
            <person name="Wang J."/>
            <person name="Leiva S."/>
            <person name="Huang J."/>
            <person name="Huang Y."/>
        </authorList>
    </citation>
    <scope>NUCLEOTIDE SEQUENCE [LARGE SCALE GENOMIC DNA]</scope>
    <source>
        <strain evidence="11 12">AU-G6</strain>
    </source>
</reference>
<organism evidence="11 12">
    <name type="scientific">Amycolatopsis antarctica</name>
    <dbReference type="NCBI Taxonomy" id="1854586"/>
    <lineage>
        <taxon>Bacteria</taxon>
        <taxon>Bacillati</taxon>
        <taxon>Actinomycetota</taxon>
        <taxon>Actinomycetes</taxon>
        <taxon>Pseudonocardiales</taxon>
        <taxon>Pseudonocardiaceae</taxon>
        <taxon>Amycolatopsis</taxon>
    </lineage>
</organism>
<keyword evidence="7" id="KW-0131">Cell cycle</keyword>
<dbReference type="RefSeq" id="WP_094861403.1">
    <property type="nucleotide sequence ID" value="NZ_NKYE01000002.1"/>
</dbReference>
<dbReference type="AlphaFoldDB" id="A0A263D7J8"/>
<evidence type="ECO:0000256" key="4">
    <source>
        <dbReference type="ARBA" id="ARBA00022692"/>
    </source>
</evidence>
<feature type="domain" description="POTRA" evidence="10">
    <location>
        <begin position="83"/>
        <end position="151"/>
    </location>
</feature>
<dbReference type="EMBL" id="NKYE01000002">
    <property type="protein sequence ID" value="OZM74504.1"/>
    <property type="molecule type" value="Genomic_DNA"/>
</dbReference>
<evidence type="ECO:0000256" key="3">
    <source>
        <dbReference type="ARBA" id="ARBA00022618"/>
    </source>
</evidence>
<keyword evidence="2" id="KW-1003">Cell membrane</keyword>
<keyword evidence="12" id="KW-1185">Reference proteome</keyword>
<dbReference type="GO" id="GO:0051301">
    <property type="term" value="P:cell division"/>
    <property type="evidence" value="ECO:0007669"/>
    <property type="project" value="UniProtKB-KW"/>
</dbReference>
<dbReference type="InterPro" id="IPR005548">
    <property type="entry name" value="Cell_div_FtsQ/DivIB_C"/>
</dbReference>